<dbReference type="Pfam" id="PF21234">
    <property type="entry name" value="Phosphatase-like_N"/>
    <property type="match status" value="1"/>
</dbReference>
<dbReference type="EMBL" id="JBDXMX010000004">
    <property type="protein sequence ID" value="MEO9248201.1"/>
    <property type="molecule type" value="Genomic_DNA"/>
</dbReference>
<dbReference type="Gene3D" id="1.10.8.1060">
    <property type="entry name" value="Corynebacterium glutamicum thioredoxin-dependent arsenate reductase, N-terminal domain"/>
    <property type="match status" value="1"/>
</dbReference>
<keyword evidence="4" id="KW-1185">Reference proteome</keyword>
<reference evidence="3 4" key="1">
    <citation type="submission" date="2024-05" db="EMBL/GenBank/DDBJ databases">
        <authorList>
            <person name="Yi C."/>
        </authorList>
    </citation>
    <scope>NUCLEOTIDE SEQUENCE [LARGE SCALE GENOMIC DNA]</scope>
    <source>
        <strain evidence="3 4">XS13</strain>
    </source>
</reference>
<feature type="domain" description="Protein-tyrosine-phosphatase-like N-terminal" evidence="2">
    <location>
        <begin position="50"/>
        <end position="106"/>
    </location>
</feature>
<proteinExistence type="predicted"/>
<evidence type="ECO:0000256" key="1">
    <source>
        <dbReference type="SAM" id="MobiDB-lite"/>
    </source>
</evidence>
<protein>
    <recommendedName>
        <fullName evidence="2">Protein-tyrosine-phosphatase-like N-terminal domain-containing protein</fullName>
    </recommendedName>
</protein>
<comment type="caution">
    <text evidence="3">The sequence shown here is derived from an EMBL/GenBank/DDBJ whole genome shotgun (WGS) entry which is preliminary data.</text>
</comment>
<gene>
    <name evidence="3" type="ORF">ABDK96_10950</name>
</gene>
<dbReference type="Proteomes" id="UP001484097">
    <property type="component" value="Unassembled WGS sequence"/>
</dbReference>
<dbReference type="InterPro" id="IPR048716">
    <property type="entry name" value="Phosphatase-like_N"/>
</dbReference>
<evidence type="ECO:0000313" key="4">
    <source>
        <dbReference type="Proteomes" id="UP001484097"/>
    </source>
</evidence>
<sequence>MTTHVMTEYSRSTADQARPAGRHAAPAPAGNGLDGSLPTGPNHILHARVLARATQRLQTKYAALEQEVVRSAVSAAYRELDRTARLKTYLPTLAVHRAENTLRGLAAGAAEGVTHREGLTEAVPAAA</sequence>
<feature type="compositionally biased region" description="Low complexity" evidence="1">
    <location>
        <begin position="17"/>
        <end position="30"/>
    </location>
</feature>
<dbReference type="RefSeq" id="WP_347920804.1">
    <property type="nucleotide sequence ID" value="NZ_JBDXMX010000004.1"/>
</dbReference>
<name>A0ABV0IJ63_9MICC</name>
<evidence type="ECO:0000259" key="2">
    <source>
        <dbReference type="Pfam" id="PF21234"/>
    </source>
</evidence>
<feature type="compositionally biased region" description="Polar residues" evidence="1">
    <location>
        <begin position="1"/>
        <end position="15"/>
    </location>
</feature>
<organism evidence="3 4">
    <name type="scientific">Citricoccus nitrophenolicus</name>
    <dbReference type="NCBI Taxonomy" id="863575"/>
    <lineage>
        <taxon>Bacteria</taxon>
        <taxon>Bacillati</taxon>
        <taxon>Actinomycetota</taxon>
        <taxon>Actinomycetes</taxon>
        <taxon>Micrococcales</taxon>
        <taxon>Micrococcaceae</taxon>
        <taxon>Citricoccus</taxon>
    </lineage>
</organism>
<accession>A0ABV0IJ63</accession>
<dbReference type="NCBIfam" id="NF046112">
    <property type="entry name" value="MSMEG_6209_Nter"/>
    <property type="match status" value="1"/>
</dbReference>
<evidence type="ECO:0000313" key="3">
    <source>
        <dbReference type="EMBL" id="MEO9248201.1"/>
    </source>
</evidence>
<feature type="region of interest" description="Disordered" evidence="1">
    <location>
        <begin position="1"/>
        <end position="40"/>
    </location>
</feature>